<keyword evidence="2 7" id="KW-0812">Transmembrane</keyword>
<keyword evidence="3" id="KW-0256">Endoplasmic reticulum</keyword>
<evidence type="ECO:0000256" key="4">
    <source>
        <dbReference type="ARBA" id="ARBA00022989"/>
    </source>
</evidence>
<evidence type="ECO:0000256" key="2">
    <source>
        <dbReference type="ARBA" id="ARBA00022692"/>
    </source>
</evidence>
<dbReference type="Proteomes" id="UP001642484">
    <property type="component" value="Unassembled WGS sequence"/>
</dbReference>
<feature type="compositionally biased region" description="Basic and acidic residues" evidence="6">
    <location>
        <begin position="186"/>
        <end position="197"/>
    </location>
</feature>
<keyword evidence="5 7" id="KW-0472">Membrane</keyword>
<evidence type="ECO:0000256" key="1">
    <source>
        <dbReference type="ARBA" id="ARBA00004477"/>
    </source>
</evidence>
<dbReference type="PANTHER" id="PTHR31394">
    <property type="entry name" value="TRANSMEMBRANE PROTEIN 199"/>
    <property type="match status" value="1"/>
</dbReference>
<evidence type="ECO:0000256" key="7">
    <source>
        <dbReference type="SAM" id="Phobius"/>
    </source>
</evidence>
<gene>
    <name evidence="8" type="ORF">CCMP2556_LOCUS11266</name>
</gene>
<dbReference type="InterPro" id="IPR021013">
    <property type="entry name" value="ATPase_Vma12"/>
</dbReference>
<protein>
    <submittedName>
        <fullName evidence="8">Uncharacterized protein</fullName>
    </submittedName>
</protein>
<feature type="transmembrane region" description="Helical" evidence="7">
    <location>
        <begin position="127"/>
        <end position="146"/>
    </location>
</feature>
<comment type="caution">
    <text evidence="8">The sequence shown here is derived from an EMBL/GenBank/DDBJ whole genome shotgun (WGS) entry which is preliminary data.</text>
</comment>
<organism evidence="8 9">
    <name type="scientific">Durusdinium trenchii</name>
    <dbReference type="NCBI Taxonomy" id="1381693"/>
    <lineage>
        <taxon>Eukaryota</taxon>
        <taxon>Sar</taxon>
        <taxon>Alveolata</taxon>
        <taxon>Dinophyceae</taxon>
        <taxon>Suessiales</taxon>
        <taxon>Symbiodiniaceae</taxon>
        <taxon>Durusdinium</taxon>
    </lineage>
</organism>
<feature type="region of interest" description="Disordered" evidence="6">
    <location>
        <begin position="186"/>
        <end position="223"/>
    </location>
</feature>
<keyword evidence="9" id="KW-1185">Reference proteome</keyword>
<proteinExistence type="predicted"/>
<evidence type="ECO:0000256" key="3">
    <source>
        <dbReference type="ARBA" id="ARBA00022824"/>
    </source>
</evidence>
<evidence type="ECO:0000313" key="8">
    <source>
        <dbReference type="EMBL" id="CAK9013401.1"/>
    </source>
</evidence>
<evidence type="ECO:0000313" key="9">
    <source>
        <dbReference type="Proteomes" id="UP001642484"/>
    </source>
</evidence>
<accession>A0ABP0JGG4</accession>
<evidence type="ECO:0000256" key="6">
    <source>
        <dbReference type="SAM" id="MobiDB-lite"/>
    </source>
</evidence>
<feature type="transmembrane region" description="Helical" evidence="7">
    <location>
        <begin position="158"/>
        <end position="179"/>
    </location>
</feature>
<sequence length="223" mass="24927">MPSQVFVSIPPALQKFLSESTVDGARELSEQTAADLDELYRLAEEHQKLTKEPVKMHELLSGCEVVDRLEAPVLNEDGEPLSELQQMRAASQERAYQRMVDGVAPLTGRTKTQPLPHQQGLRFATNFGTQVIVAFIGAFLLGYYFVETFVAPESFNAKVIAGAGCSFATLLLETMLLVVHEQKQSMVEKKREKETQKSQKSFRRKVVAVQTEAPKNAEEKKDD</sequence>
<name>A0ABP0JGG4_9DINO</name>
<dbReference type="EMBL" id="CAXAMN010005347">
    <property type="protein sequence ID" value="CAK9013401.1"/>
    <property type="molecule type" value="Genomic_DNA"/>
</dbReference>
<comment type="subcellular location">
    <subcellularLocation>
        <location evidence="1">Endoplasmic reticulum membrane</location>
        <topology evidence="1">Multi-pass membrane protein</topology>
    </subcellularLocation>
</comment>
<reference evidence="8 9" key="1">
    <citation type="submission" date="2024-02" db="EMBL/GenBank/DDBJ databases">
        <authorList>
            <person name="Chen Y."/>
            <person name="Shah S."/>
            <person name="Dougan E. K."/>
            <person name="Thang M."/>
            <person name="Chan C."/>
        </authorList>
    </citation>
    <scope>NUCLEOTIDE SEQUENCE [LARGE SCALE GENOMIC DNA]</scope>
</reference>
<dbReference type="PANTHER" id="PTHR31394:SF1">
    <property type="entry name" value="TRANSMEMBRANE PROTEIN 199"/>
    <property type="match status" value="1"/>
</dbReference>
<evidence type="ECO:0000256" key="5">
    <source>
        <dbReference type="ARBA" id="ARBA00023136"/>
    </source>
</evidence>
<keyword evidence="4 7" id="KW-1133">Transmembrane helix</keyword>